<evidence type="ECO:0000259" key="2">
    <source>
        <dbReference type="Pfam" id="PF11008"/>
    </source>
</evidence>
<sequence length="138" mass="14850">MKKIGFAILMACGAFGFTRSIAQTSGGQVYFLRSLNYVGSAISFNLYLDSQLVCKLPNNKYAVQNVPAGQHTVSVQNTGLGSHTKSIPMTITVVDGKANYLEIGSGSHLYLQEVTEPSAQTLMKKLSKTDKCPIKSGK</sequence>
<feature type="signal peptide" evidence="1">
    <location>
        <begin position="1"/>
        <end position="22"/>
    </location>
</feature>
<keyword evidence="4" id="KW-1185">Reference proteome</keyword>
<reference evidence="3 4" key="1">
    <citation type="submission" date="2018-06" db="EMBL/GenBank/DDBJ databases">
        <title>Mucibacter soli gen. nov., sp. nov., a new member of the family Chitinophagaceae producing mucin.</title>
        <authorList>
            <person name="Kim M.-K."/>
            <person name="Park S."/>
            <person name="Kim T.-S."/>
            <person name="Joung Y."/>
            <person name="Han J.-H."/>
            <person name="Kim S.B."/>
        </authorList>
    </citation>
    <scope>NUCLEOTIDE SEQUENCE [LARGE SCALE GENOMIC DNA]</scope>
    <source>
        <strain evidence="3 4">R1-15</strain>
    </source>
</reference>
<evidence type="ECO:0000256" key="1">
    <source>
        <dbReference type="SAM" id="SignalP"/>
    </source>
</evidence>
<proteinExistence type="predicted"/>
<feature type="chain" id="PRO_5016023004" description="DUF2846 domain-containing protein" evidence="1">
    <location>
        <begin position="23"/>
        <end position="138"/>
    </location>
</feature>
<dbReference type="EMBL" id="QKTW01000022">
    <property type="protein sequence ID" value="PZF71640.1"/>
    <property type="molecule type" value="Genomic_DNA"/>
</dbReference>
<dbReference type="InterPro" id="IPR022548">
    <property type="entry name" value="DUF2846"/>
</dbReference>
<comment type="caution">
    <text evidence="3">The sequence shown here is derived from an EMBL/GenBank/DDBJ whole genome shotgun (WGS) entry which is preliminary data.</text>
</comment>
<gene>
    <name evidence="3" type="ORF">DN068_16340</name>
</gene>
<accession>A0A2W2AHD9</accession>
<name>A0A2W2AHD9_9BACT</name>
<dbReference type="RefSeq" id="WP_111000014.1">
    <property type="nucleotide sequence ID" value="NZ_QKTW01000022.1"/>
</dbReference>
<keyword evidence="1" id="KW-0732">Signal</keyword>
<evidence type="ECO:0000313" key="4">
    <source>
        <dbReference type="Proteomes" id="UP000248745"/>
    </source>
</evidence>
<evidence type="ECO:0000313" key="3">
    <source>
        <dbReference type="EMBL" id="PZF71640.1"/>
    </source>
</evidence>
<dbReference type="Pfam" id="PF11008">
    <property type="entry name" value="DUF2846"/>
    <property type="match status" value="1"/>
</dbReference>
<dbReference type="Proteomes" id="UP000248745">
    <property type="component" value="Unassembled WGS sequence"/>
</dbReference>
<organism evidence="3 4">
    <name type="scientific">Taibaiella soli</name>
    <dbReference type="NCBI Taxonomy" id="1649169"/>
    <lineage>
        <taxon>Bacteria</taxon>
        <taxon>Pseudomonadati</taxon>
        <taxon>Bacteroidota</taxon>
        <taxon>Chitinophagia</taxon>
        <taxon>Chitinophagales</taxon>
        <taxon>Chitinophagaceae</taxon>
        <taxon>Taibaiella</taxon>
    </lineage>
</organism>
<dbReference type="AlphaFoldDB" id="A0A2W2AHD9"/>
<feature type="domain" description="DUF2846" evidence="2">
    <location>
        <begin position="26"/>
        <end position="102"/>
    </location>
</feature>
<dbReference type="OrthoDB" id="1350465at2"/>
<protein>
    <recommendedName>
        <fullName evidence="2">DUF2846 domain-containing protein</fullName>
    </recommendedName>
</protein>